<dbReference type="NCBIfam" id="TIGR00049">
    <property type="entry name" value="iron-sulfur cluster assembly accessory protein"/>
    <property type="match status" value="1"/>
</dbReference>
<dbReference type="Pfam" id="PF01521">
    <property type="entry name" value="Fe-S_biosyn"/>
    <property type="match status" value="1"/>
</dbReference>
<proteinExistence type="inferred from homology"/>
<dbReference type="InterPro" id="IPR035903">
    <property type="entry name" value="HesB-like_dom_sf"/>
</dbReference>
<name>H5S9V3_9PROT</name>
<dbReference type="Gene3D" id="2.60.300.12">
    <property type="entry name" value="HesB-like domain"/>
    <property type="match status" value="1"/>
</dbReference>
<feature type="domain" description="Core" evidence="2">
    <location>
        <begin position="30"/>
        <end position="131"/>
    </location>
</feature>
<dbReference type="PANTHER" id="PTHR10072">
    <property type="entry name" value="IRON-SULFUR CLUSTER ASSEMBLY PROTEIN"/>
    <property type="match status" value="1"/>
</dbReference>
<dbReference type="InterPro" id="IPR000361">
    <property type="entry name" value="ATAP_core_dom"/>
</dbReference>
<dbReference type="PANTHER" id="PTHR10072:SF41">
    <property type="entry name" value="IRON-SULFUR CLUSTER ASSEMBLY 1 HOMOLOG, MITOCHONDRIAL"/>
    <property type="match status" value="1"/>
</dbReference>
<evidence type="ECO:0000256" key="1">
    <source>
        <dbReference type="ARBA" id="ARBA00006718"/>
    </source>
</evidence>
<reference evidence="3" key="2">
    <citation type="journal article" date="2012" name="PLoS ONE">
        <title>A Deeply Branching Thermophilic Bacterium with an Ancient Acetyl-CoA Pathway Dominates a Subsurface Ecosystem.</title>
        <authorList>
            <person name="Takami H."/>
            <person name="Noguchi H."/>
            <person name="Takaki Y."/>
            <person name="Uchiyama I."/>
            <person name="Toyoda A."/>
            <person name="Nishi S."/>
            <person name="Chee G.-J."/>
            <person name="Arai W."/>
            <person name="Nunoura T."/>
            <person name="Itoh T."/>
            <person name="Hattori M."/>
            <person name="Takai K."/>
        </authorList>
    </citation>
    <scope>NUCLEOTIDE SEQUENCE</scope>
</reference>
<dbReference type="InterPro" id="IPR016092">
    <property type="entry name" value="ATAP"/>
</dbReference>
<protein>
    <submittedName>
        <fullName evidence="3">Fe-S cluster assembly accessory protein</fullName>
    </submittedName>
</protein>
<evidence type="ECO:0000313" key="3">
    <source>
        <dbReference type="EMBL" id="BAL52939.1"/>
    </source>
</evidence>
<organism evidence="3">
    <name type="scientific">uncultured beta proteobacterium</name>
    <dbReference type="NCBI Taxonomy" id="86027"/>
    <lineage>
        <taxon>Bacteria</taxon>
        <taxon>Pseudomonadati</taxon>
        <taxon>Pseudomonadota</taxon>
        <taxon>Betaproteobacteria</taxon>
        <taxon>environmental samples</taxon>
    </lineage>
</organism>
<comment type="similarity">
    <text evidence="1">Belongs to the HesB/IscA family.</text>
</comment>
<dbReference type="SUPFAM" id="SSF89360">
    <property type="entry name" value="HesB-like domain"/>
    <property type="match status" value="1"/>
</dbReference>
<dbReference type="AlphaFoldDB" id="H5S9V3"/>
<dbReference type="EMBL" id="AP011643">
    <property type="protein sequence ID" value="BAL52939.1"/>
    <property type="molecule type" value="Genomic_DNA"/>
</dbReference>
<sequence length="140" mass="15061">MDGATEERTVTAPIAEALARGERHPAHERITVTPAAAAHIRKMVDKARAVGLRIGIKKSGCSGWMYHVALAESIGADDLAFAVPNETWWVVVDAAHFSFLKGLTIDYQGEGLSRRLTYHNPNVSESCGCGESFALPATGR</sequence>
<dbReference type="GO" id="GO:0005829">
    <property type="term" value="C:cytosol"/>
    <property type="evidence" value="ECO:0007669"/>
    <property type="project" value="TreeGrafter"/>
</dbReference>
<reference evidence="3" key="1">
    <citation type="journal article" date="2005" name="Environ. Microbiol.">
        <title>Genetic and functional properties of uncultivated thermophilic crenarchaeotes from a subsurface gold mine as revealed by analysis of genome fragments.</title>
        <authorList>
            <person name="Nunoura T."/>
            <person name="Hirayama H."/>
            <person name="Takami H."/>
            <person name="Oida H."/>
            <person name="Nishi S."/>
            <person name="Shimamura S."/>
            <person name="Suzuki Y."/>
            <person name="Inagaki F."/>
            <person name="Takai K."/>
            <person name="Nealson K.H."/>
            <person name="Horikoshi K."/>
        </authorList>
    </citation>
    <scope>NUCLEOTIDE SEQUENCE</scope>
</reference>
<evidence type="ECO:0000259" key="2">
    <source>
        <dbReference type="Pfam" id="PF01521"/>
    </source>
</evidence>
<dbReference type="GO" id="GO:0051537">
    <property type="term" value="F:2 iron, 2 sulfur cluster binding"/>
    <property type="evidence" value="ECO:0007669"/>
    <property type="project" value="UniProtKB-ARBA"/>
</dbReference>
<dbReference type="InterPro" id="IPR050322">
    <property type="entry name" value="Fe-S_cluster_asmbl/transfer"/>
</dbReference>
<gene>
    <name evidence="3" type="ORF">HGMM_F03G12C34</name>
</gene>
<accession>H5S9V3</accession>
<dbReference type="GO" id="GO:0016226">
    <property type="term" value="P:iron-sulfur cluster assembly"/>
    <property type="evidence" value="ECO:0007669"/>
    <property type="project" value="InterPro"/>
</dbReference>